<dbReference type="RefSeq" id="WP_135083404.1">
    <property type="nucleotide sequence ID" value="NZ_SPDV01000003.1"/>
</dbReference>
<proteinExistence type="predicted"/>
<keyword evidence="1" id="KW-0812">Transmembrane</keyword>
<name>A0A4Y8ZX11_9SPHN</name>
<sequence>MAPPHAPLWQRLGWMALIWTASVAVVGAVAAVLRWWLVP</sequence>
<keyword evidence="1" id="KW-0472">Membrane</keyword>
<dbReference type="EMBL" id="SPDV01000003">
    <property type="protein sequence ID" value="TFI59735.1"/>
    <property type="molecule type" value="Genomic_DNA"/>
</dbReference>
<keyword evidence="3" id="KW-1185">Reference proteome</keyword>
<evidence type="ECO:0000256" key="1">
    <source>
        <dbReference type="SAM" id="Phobius"/>
    </source>
</evidence>
<evidence type="ECO:0000313" key="2">
    <source>
        <dbReference type="EMBL" id="TFI59735.1"/>
    </source>
</evidence>
<evidence type="ECO:0000313" key="3">
    <source>
        <dbReference type="Proteomes" id="UP000298213"/>
    </source>
</evidence>
<accession>A0A4Y8ZX11</accession>
<organism evidence="2 3">
    <name type="scientific">Sphingomonas parva</name>
    <dbReference type="NCBI Taxonomy" id="2555898"/>
    <lineage>
        <taxon>Bacteria</taxon>
        <taxon>Pseudomonadati</taxon>
        <taxon>Pseudomonadota</taxon>
        <taxon>Alphaproteobacteria</taxon>
        <taxon>Sphingomonadales</taxon>
        <taxon>Sphingomonadaceae</taxon>
        <taxon>Sphingomonas</taxon>
    </lineage>
</organism>
<dbReference type="Proteomes" id="UP000298213">
    <property type="component" value="Unassembled WGS sequence"/>
</dbReference>
<protein>
    <submittedName>
        <fullName evidence="2">DUF2474 family protein</fullName>
    </submittedName>
</protein>
<comment type="caution">
    <text evidence="2">The sequence shown here is derived from an EMBL/GenBank/DDBJ whole genome shotgun (WGS) entry which is preliminary data.</text>
</comment>
<dbReference type="AlphaFoldDB" id="A0A4Y8ZX11"/>
<feature type="transmembrane region" description="Helical" evidence="1">
    <location>
        <begin position="12"/>
        <end position="37"/>
    </location>
</feature>
<dbReference type="Pfam" id="PF10617">
    <property type="entry name" value="DUF2474"/>
    <property type="match status" value="1"/>
</dbReference>
<reference evidence="2 3" key="1">
    <citation type="submission" date="2019-03" db="EMBL/GenBank/DDBJ databases">
        <title>Genome sequence of Sphingomonas sp. 17J27-24.</title>
        <authorList>
            <person name="Kim M."/>
            <person name="Maeng S."/>
            <person name="Sathiyaraj S."/>
        </authorList>
    </citation>
    <scope>NUCLEOTIDE SEQUENCE [LARGE SCALE GENOMIC DNA]</scope>
    <source>
        <strain evidence="2 3">17J27-24</strain>
    </source>
</reference>
<gene>
    <name evidence="2" type="ORF">E2493_02510</name>
</gene>
<keyword evidence="1" id="KW-1133">Transmembrane helix</keyword>
<dbReference type="InterPro" id="IPR018895">
    <property type="entry name" value="DUF2474"/>
</dbReference>